<dbReference type="EMBL" id="CAJOBI010195650">
    <property type="protein sequence ID" value="CAF4975452.1"/>
    <property type="molecule type" value="Genomic_DNA"/>
</dbReference>
<dbReference type="EMBL" id="CAJOBH010106172">
    <property type="protein sequence ID" value="CAF4638231.1"/>
    <property type="molecule type" value="Genomic_DNA"/>
</dbReference>
<dbReference type="Proteomes" id="UP000681967">
    <property type="component" value="Unassembled WGS sequence"/>
</dbReference>
<feature type="non-terminal residue" evidence="2">
    <location>
        <position position="43"/>
    </location>
</feature>
<dbReference type="Proteomes" id="UP000681720">
    <property type="component" value="Unassembled WGS sequence"/>
</dbReference>
<evidence type="ECO:0000313" key="4">
    <source>
        <dbReference type="EMBL" id="CAF4975452.1"/>
    </source>
</evidence>
<evidence type="ECO:0000313" key="1">
    <source>
        <dbReference type="EMBL" id="CAF4626330.1"/>
    </source>
</evidence>
<organism evidence="2 5">
    <name type="scientific">Rotaria magnacalcarata</name>
    <dbReference type="NCBI Taxonomy" id="392030"/>
    <lineage>
        <taxon>Eukaryota</taxon>
        <taxon>Metazoa</taxon>
        <taxon>Spiralia</taxon>
        <taxon>Gnathifera</taxon>
        <taxon>Rotifera</taxon>
        <taxon>Eurotatoria</taxon>
        <taxon>Bdelloidea</taxon>
        <taxon>Philodinida</taxon>
        <taxon>Philodinidae</taxon>
        <taxon>Rotaria</taxon>
    </lineage>
</organism>
<dbReference type="EMBL" id="CAJOBJ010127760">
    <property type="protein sequence ID" value="CAF4707706.1"/>
    <property type="molecule type" value="Genomic_DNA"/>
</dbReference>
<evidence type="ECO:0000313" key="2">
    <source>
        <dbReference type="EMBL" id="CAF4638231.1"/>
    </source>
</evidence>
<dbReference type="Proteomes" id="UP000676336">
    <property type="component" value="Unassembled WGS sequence"/>
</dbReference>
<proteinExistence type="predicted"/>
<comment type="caution">
    <text evidence="2">The sequence shown here is derived from an EMBL/GenBank/DDBJ whole genome shotgun (WGS) entry which is preliminary data.</text>
</comment>
<dbReference type="EMBL" id="CAJOBJ010109862">
    <property type="protein sequence ID" value="CAF4626330.1"/>
    <property type="molecule type" value="Genomic_DNA"/>
</dbReference>
<gene>
    <name evidence="2" type="ORF">BYL167_LOCUS41659</name>
    <name evidence="1" type="ORF">GIL414_LOCUS40003</name>
    <name evidence="3" type="ORF">GIL414_LOCUS43323</name>
    <name evidence="4" type="ORF">SMN809_LOCUS55412</name>
</gene>
<reference evidence="2" key="1">
    <citation type="submission" date="2021-02" db="EMBL/GenBank/DDBJ databases">
        <authorList>
            <person name="Nowell W R."/>
        </authorList>
    </citation>
    <scope>NUCLEOTIDE SEQUENCE</scope>
</reference>
<name>A0A8S2ZJ34_9BILA</name>
<evidence type="ECO:0000313" key="3">
    <source>
        <dbReference type="EMBL" id="CAF4707706.1"/>
    </source>
</evidence>
<sequence length="43" mass="4609">DGLIKPATNNFSNANLTGGSNATIDELVNEYHRPIAAPNTFHL</sequence>
<protein>
    <submittedName>
        <fullName evidence="2">Uncharacterized protein</fullName>
    </submittedName>
</protein>
<evidence type="ECO:0000313" key="5">
    <source>
        <dbReference type="Proteomes" id="UP000681967"/>
    </source>
</evidence>
<accession>A0A8S2ZJ34</accession>
<dbReference type="AlphaFoldDB" id="A0A8S2ZJ34"/>
<feature type="non-terminal residue" evidence="2">
    <location>
        <position position="1"/>
    </location>
</feature>